<evidence type="ECO:0000313" key="3">
    <source>
        <dbReference type="Proteomes" id="UP000321533"/>
    </source>
</evidence>
<evidence type="ECO:0000313" key="2">
    <source>
        <dbReference type="EMBL" id="QEC69240.1"/>
    </source>
</evidence>
<dbReference type="RefSeq" id="WP_147192086.1">
    <property type="nucleotide sequence ID" value="NZ_CP042435.1"/>
</dbReference>
<dbReference type="OrthoDB" id="9809825at2"/>
<dbReference type="KEGG" id="pgin:FRZ67_18690"/>
<dbReference type="Proteomes" id="UP000321533">
    <property type="component" value="Chromosome"/>
</dbReference>
<gene>
    <name evidence="2" type="ORF">FRZ67_18690</name>
</gene>
<name>A0A5B8VCN9_9BACT</name>
<evidence type="ECO:0000259" key="1">
    <source>
        <dbReference type="Pfam" id="PF18899"/>
    </source>
</evidence>
<dbReference type="Pfam" id="PF18899">
    <property type="entry name" value="DUF5655"/>
    <property type="match status" value="1"/>
</dbReference>
<organism evidence="2 3">
    <name type="scientific">Panacibacter ginsenosidivorans</name>
    <dbReference type="NCBI Taxonomy" id="1813871"/>
    <lineage>
        <taxon>Bacteria</taxon>
        <taxon>Pseudomonadati</taxon>
        <taxon>Bacteroidota</taxon>
        <taxon>Chitinophagia</taxon>
        <taxon>Chitinophagales</taxon>
        <taxon>Chitinophagaceae</taxon>
        <taxon>Panacibacter</taxon>
    </lineage>
</organism>
<reference evidence="2 3" key="1">
    <citation type="journal article" date="2016" name="Int. J. Syst. Evol. Microbiol.">
        <title>Panacibacter ginsenosidivorans gen. nov., sp. nov., with ginsenoside converting activity isolated from soil of a ginseng field.</title>
        <authorList>
            <person name="Siddiqi M.Z."/>
            <person name="Muhammad Shafi S."/>
            <person name="Choi K.D."/>
            <person name="Im W.T."/>
        </authorList>
    </citation>
    <scope>NUCLEOTIDE SEQUENCE [LARGE SCALE GENOMIC DNA]</scope>
    <source>
        <strain evidence="2 3">Gsoil1550</strain>
    </source>
</reference>
<accession>A0A5B8VCN9</accession>
<dbReference type="InterPro" id="IPR043714">
    <property type="entry name" value="DUF5655"/>
</dbReference>
<dbReference type="AlphaFoldDB" id="A0A5B8VCN9"/>
<protein>
    <recommendedName>
        <fullName evidence="1">DUF5655 domain-containing protein</fullName>
    </recommendedName>
</protein>
<feature type="domain" description="DUF5655" evidence="1">
    <location>
        <begin position="7"/>
        <end position="112"/>
    </location>
</feature>
<proteinExistence type="predicted"/>
<sequence>MEYTELDHLKDKEPIVAGIYEELIKELQKFGQLKIEPKKTSIHLGNRFGFAGIYTRRDYINLEVHLNHKLVSKRVSKVEHASANRYHHTIKLTSLKDIDKQLLEWLKEAYELKK</sequence>
<keyword evidence="3" id="KW-1185">Reference proteome</keyword>
<dbReference type="EMBL" id="CP042435">
    <property type="protein sequence ID" value="QEC69240.1"/>
    <property type="molecule type" value="Genomic_DNA"/>
</dbReference>